<comment type="caution">
    <text evidence="1">The sequence shown here is derived from an EMBL/GenBank/DDBJ whole genome shotgun (WGS) entry which is preliminary data.</text>
</comment>
<dbReference type="Proteomes" id="UP000008988">
    <property type="component" value="Unassembled WGS sequence"/>
</dbReference>
<reference evidence="1 2" key="1">
    <citation type="journal article" date="2008" name="FEMS Yeast Res.">
        <title>Comparative genome analysis of a Saccharomyces cerevisiae wine strain.</title>
        <authorList>
            <person name="Borneman A.R."/>
            <person name="Forgan A.H."/>
            <person name="Pretorius I.S."/>
            <person name="Chambers P.J."/>
        </authorList>
    </citation>
    <scope>NUCLEOTIDE SEQUENCE [LARGE SCALE GENOMIC DNA]</scope>
    <source>
        <strain evidence="1 2">AWRI1631</strain>
    </source>
</reference>
<name>B5VQW8_YEAS6</name>
<gene>
    <name evidence="1" type="ORF">AWRI1631_142470</name>
</gene>
<protein>
    <submittedName>
        <fullName evidence="1">Uncharacterized protein</fullName>
    </submittedName>
</protein>
<sequence>MRLPRVPVLLLKIWEVENPLFLRRNLYSEGQGLTRMTKMVNCHFRKHPLEKEKTRYFSAVKMKIPIGTAFRMIQNSTLMKMMKSTMIIMRKKQISTIEDNGTSFYLPKINRILTQRNHLFHQRTQSTQTHPMIPYEKVYSVDYSLVRQIATVITTILHIVNTLLNTFRRLLSPLIVISVLNRSKIHRALMV</sequence>
<organism evidence="1 2">
    <name type="scientific">Saccharomyces cerevisiae (strain AWRI1631)</name>
    <name type="common">Baker's yeast</name>
    <dbReference type="NCBI Taxonomy" id="545124"/>
    <lineage>
        <taxon>Eukaryota</taxon>
        <taxon>Fungi</taxon>
        <taxon>Dikarya</taxon>
        <taxon>Ascomycota</taxon>
        <taxon>Saccharomycotina</taxon>
        <taxon>Saccharomycetes</taxon>
        <taxon>Saccharomycetales</taxon>
        <taxon>Saccharomycetaceae</taxon>
        <taxon>Saccharomyces</taxon>
    </lineage>
</organism>
<dbReference type="EMBL" id="ABSV01002015">
    <property type="protein sequence ID" value="EDZ69671.1"/>
    <property type="molecule type" value="Genomic_DNA"/>
</dbReference>
<proteinExistence type="predicted"/>
<evidence type="ECO:0000313" key="2">
    <source>
        <dbReference type="Proteomes" id="UP000008988"/>
    </source>
</evidence>
<dbReference type="AlphaFoldDB" id="B5VQW8"/>
<accession>B5VQW8</accession>
<evidence type="ECO:0000313" key="1">
    <source>
        <dbReference type="EMBL" id="EDZ69671.1"/>
    </source>
</evidence>